<name>G0IY60_CYCMS</name>
<dbReference type="EC" id="2.7.13.3" evidence="2"/>
<keyword evidence="3" id="KW-0597">Phosphoprotein</keyword>
<reference evidence="11" key="1">
    <citation type="submission" date="2011-07" db="EMBL/GenBank/DDBJ databases">
        <title>The complete genome of Cyclobacterium marinum DSM 745.</title>
        <authorList>
            <person name="Lucas S."/>
            <person name="Han J."/>
            <person name="Lapidus A."/>
            <person name="Bruce D."/>
            <person name="Goodwin L."/>
            <person name="Pitluck S."/>
            <person name="Peters L."/>
            <person name="Kyrpides N."/>
            <person name="Mavromatis K."/>
            <person name="Ivanova N."/>
            <person name="Ovchinnikova G."/>
            <person name="Chertkov O."/>
            <person name="Detter J.C."/>
            <person name="Tapia R."/>
            <person name="Han C."/>
            <person name="Land M."/>
            <person name="Hauser L."/>
            <person name="Markowitz V."/>
            <person name="Cheng J.-F."/>
            <person name="Hugenholtz P."/>
            <person name="Woyke T."/>
            <person name="Wu D."/>
            <person name="Tindall B."/>
            <person name="Schuetze A."/>
            <person name="Brambilla E."/>
            <person name="Klenk H.-P."/>
            <person name="Eisen J.A."/>
        </authorList>
    </citation>
    <scope>NUCLEOTIDE SEQUENCE [LARGE SCALE GENOMIC DNA]</scope>
    <source>
        <strain evidence="11">ATCC 25205 / DSM 745 / LMG 13164 / NCIMB 1802</strain>
    </source>
</reference>
<feature type="domain" description="PAC" evidence="9">
    <location>
        <begin position="329"/>
        <end position="381"/>
    </location>
</feature>
<dbReference type="CDD" id="cd00130">
    <property type="entry name" value="PAS"/>
    <property type="match status" value="3"/>
</dbReference>
<dbReference type="SUPFAM" id="SSF55785">
    <property type="entry name" value="PYP-like sensor domain (PAS domain)"/>
    <property type="match status" value="5"/>
</dbReference>
<dbReference type="PROSITE" id="PS50112">
    <property type="entry name" value="PAS"/>
    <property type="match status" value="2"/>
</dbReference>
<organism evidence="10 11">
    <name type="scientific">Cyclobacterium marinum (strain ATCC 25205 / DSM 745 / LMG 13164 / NCIMB 1802)</name>
    <name type="common">Flectobacillus marinus</name>
    <dbReference type="NCBI Taxonomy" id="880070"/>
    <lineage>
        <taxon>Bacteria</taxon>
        <taxon>Pseudomonadati</taxon>
        <taxon>Bacteroidota</taxon>
        <taxon>Cytophagia</taxon>
        <taxon>Cytophagales</taxon>
        <taxon>Cyclobacteriaceae</taxon>
        <taxon>Cyclobacterium</taxon>
    </lineage>
</organism>
<evidence type="ECO:0000256" key="5">
    <source>
        <dbReference type="ARBA" id="ARBA00022777"/>
    </source>
</evidence>
<feature type="domain" description="PAS" evidence="8">
    <location>
        <begin position="509"/>
        <end position="554"/>
    </location>
</feature>
<dbReference type="GO" id="GO:0004673">
    <property type="term" value="F:protein histidine kinase activity"/>
    <property type="evidence" value="ECO:0007669"/>
    <property type="project" value="UniProtKB-EC"/>
</dbReference>
<dbReference type="PROSITE" id="PS50113">
    <property type="entry name" value="PAC"/>
    <property type="match status" value="4"/>
</dbReference>
<evidence type="ECO:0000256" key="2">
    <source>
        <dbReference type="ARBA" id="ARBA00012438"/>
    </source>
</evidence>
<feature type="domain" description="PAC" evidence="9">
    <location>
        <begin position="206"/>
        <end position="256"/>
    </location>
</feature>
<dbReference type="Proteomes" id="UP000001635">
    <property type="component" value="Chromosome"/>
</dbReference>
<dbReference type="InterPro" id="IPR000700">
    <property type="entry name" value="PAS-assoc_C"/>
</dbReference>
<dbReference type="InterPro" id="IPR004358">
    <property type="entry name" value="Sig_transdc_His_kin-like_C"/>
</dbReference>
<dbReference type="OrthoDB" id="9811889at2"/>
<dbReference type="SMART" id="SM00091">
    <property type="entry name" value="PAS"/>
    <property type="match status" value="4"/>
</dbReference>
<evidence type="ECO:0000259" key="9">
    <source>
        <dbReference type="PROSITE" id="PS50113"/>
    </source>
</evidence>
<gene>
    <name evidence="10" type="ordered locus">Cycma_1192</name>
</gene>
<dbReference type="Pfam" id="PF13426">
    <property type="entry name" value="PAS_9"/>
    <property type="match status" value="3"/>
</dbReference>
<keyword evidence="6" id="KW-0175">Coiled coil</keyword>
<dbReference type="KEGG" id="cmr:Cycma_1192"/>
<evidence type="ECO:0000313" key="10">
    <source>
        <dbReference type="EMBL" id="AEL24964.1"/>
    </source>
</evidence>
<feature type="domain" description="PAC" evidence="9">
    <location>
        <begin position="457"/>
        <end position="508"/>
    </location>
</feature>
<dbReference type="EMBL" id="CP002955">
    <property type="protein sequence ID" value="AEL24964.1"/>
    <property type="molecule type" value="Genomic_DNA"/>
</dbReference>
<feature type="domain" description="PAC" evidence="9">
    <location>
        <begin position="597"/>
        <end position="649"/>
    </location>
</feature>
<evidence type="ECO:0000256" key="6">
    <source>
        <dbReference type="SAM" id="Coils"/>
    </source>
</evidence>
<dbReference type="InterPro" id="IPR035965">
    <property type="entry name" value="PAS-like_dom_sf"/>
</dbReference>
<dbReference type="RefSeq" id="WP_014019261.1">
    <property type="nucleotide sequence ID" value="NC_015914.1"/>
</dbReference>
<dbReference type="PANTHER" id="PTHR43304">
    <property type="entry name" value="PHYTOCHROME-LIKE PROTEIN CPH1"/>
    <property type="match status" value="1"/>
</dbReference>
<dbReference type="PROSITE" id="PS50109">
    <property type="entry name" value="HIS_KIN"/>
    <property type="match status" value="1"/>
</dbReference>
<dbReference type="HOGENOM" id="CLU_000445_114_71_10"/>
<keyword evidence="4" id="KW-0808">Transferase</keyword>
<dbReference type="AlphaFoldDB" id="G0IY60"/>
<evidence type="ECO:0000313" key="11">
    <source>
        <dbReference type="Proteomes" id="UP000001635"/>
    </source>
</evidence>
<evidence type="ECO:0000256" key="1">
    <source>
        <dbReference type="ARBA" id="ARBA00000085"/>
    </source>
</evidence>
<dbReference type="InterPro" id="IPR003594">
    <property type="entry name" value="HATPase_dom"/>
</dbReference>
<dbReference type="PANTHER" id="PTHR43304:SF1">
    <property type="entry name" value="PAC DOMAIN-CONTAINING PROTEIN"/>
    <property type="match status" value="1"/>
</dbReference>
<feature type="domain" description="Histidine kinase" evidence="7">
    <location>
        <begin position="674"/>
        <end position="883"/>
    </location>
</feature>
<dbReference type="NCBIfam" id="TIGR00229">
    <property type="entry name" value="sensory_box"/>
    <property type="match status" value="3"/>
</dbReference>
<dbReference type="Pfam" id="PF02518">
    <property type="entry name" value="HATPase_c"/>
    <property type="match status" value="1"/>
</dbReference>
<feature type="domain" description="PAS" evidence="8">
    <location>
        <begin position="129"/>
        <end position="199"/>
    </location>
</feature>
<dbReference type="InterPro" id="IPR052162">
    <property type="entry name" value="Sensor_kinase/Photoreceptor"/>
</dbReference>
<dbReference type="InterPro" id="IPR005467">
    <property type="entry name" value="His_kinase_dom"/>
</dbReference>
<dbReference type="InterPro" id="IPR001610">
    <property type="entry name" value="PAC"/>
</dbReference>
<dbReference type="STRING" id="880070.Cycma_1192"/>
<dbReference type="InterPro" id="IPR013656">
    <property type="entry name" value="PAS_4"/>
</dbReference>
<dbReference type="eggNOG" id="COG4251">
    <property type="taxonomic scope" value="Bacteria"/>
</dbReference>
<accession>G0IY60</accession>
<keyword evidence="11" id="KW-1185">Reference proteome</keyword>
<proteinExistence type="predicted"/>
<dbReference type="Gene3D" id="3.30.565.10">
    <property type="entry name" value="Histidine kinase-like ATPase, C-terminal domain"/>
    <property type="match status" value="1"/>
</dbReference>
<evidence type="ECO:0000256" key="4">
    <source>
        <dbReference type="ARBA" id="ARBA00022679"/>
    </source>
</evidence>
<evidence type="ECO:0000259" key="7">
    <source>
        <dbReference type="PROSITE" id="PS50109"/>
    </source>
</evidence>
<dbReference type="SMART" id="SM00086">
    <property type="entry name" value="PAC"/>
    <property type="match status" value="4"/>
</dbReference>
<feature type="coiled-coil region" evidence="6">
    <location>
        <begin position="637"/>
        <end position="667"/>
    </location>
</feature>
<evidence type="ECO:0000256" key="3">
    <source>
        <dbReference type="ARBA" id="ARBA00022553"/>
    </source>
</evidence>
<dbReference type="Pfam" id="PF08448">
    <property type="entry name" value="PAS_4"/>
    <property type="match status" value="2"/>
</dbReference>
<dbReference type="SUPFAM" id="SSF55874">
    <property type="entry name" value="ATPase domain of HSP90 chaperone/DNA topoisomerase II/histidine kinase"/>
    <property type="match status" value="1"/>
</dbReference>
<dbReference type="eggNOG" id="COG3829">
    <property type="taxonomic scope" value="Bacteria"/>
</dbReference>
<dbReference type="eggNOG" id="COG2202">
    <property type="taxonomic scope" value="Bacteria"/>
</dbReference>
<evidence type="ECO:0000259" key="8">
    <source>
        <dbReference type="PROSITE" id="PS50112"/>
    </source>
</evidence>
<dbReference type="InterPro" id="IPR036890">
    <property type="entry name" value="HATPase_C_sf"/>
</dbReference>
<dbReference type="SMART" id="SM00387">
    <property type="entry name" value="HATPase_c"/>
    <property type="match status" value="1"/>
</dbReference>
<keyword evidence="5 10" id="KW-0418">Kinase</keyword>
<sequence>MSFSRGPLGIKAANQIPELLVYWDTNEICQFANTAFLKWLGKSSEKVIGKLTLREALGQSYQKQITHLEKVLAGHQQNFTLEIKNKQVTSHFFSVRYTPDIENDKRLGFTAFYSPQTGILSNAIKKPISINLHENILEFAPDAIVIINSSGTILYVNQQFENIFGYANHEAIGQEIEFLLPEKLREKHKSHIKSFFRSSNFRPMGKGLELFGQRKNGENFNVEISLIPVLSNGDSLVMASIRDVSQQTRIETELEESNKRNAIFIQQSPYAIAMLDQEMRYMAVSKKWIKDYVLKGEEIIGKSHFKIFPNIEEDRKQIYHRCLTEKRIFKKEELIIGDDGSNKWIKSDVRPWYASENKVGGLLIHTEDITTIKNEENEKKRIEAILEKTNEISRIGTWEFNLEEEKLIWSKVVREIHEVPEDFVPDVNTAINFYKEGRSRELISQAVKHALEKGDSYDLEIELVTAKGNEVWVRAIGQAEFIGGQCKRIFGIFQDITSVKKAEIKLSRVNEELNAMLNSELVSVIGTDNQGTINHFNRGAEKMLQYSRSEMIGKKTPQVFHTIEEMEKASVEISRKVGRKVSGLSIFTEIANQYEHGAQEWTYVRKDGKHISVLLALTSLKNNQGEVFGFLGIATDITELVENQNKLKKANENLEVLTEKLTSQNLQLANFAHITSHNLRAPANNLNSLLQFYHTSEGQEIKSTIIENFETVSKHLISTLDNLVDLLKIQHEGSKKIEILTFNEVLEKTKEMLVGHIMESDAQIIADFSQAPKITFNRIFLESIFLNLVGNAIKYRSPDRKPIIQLQSKKESGRILLSVKDNGLGIDLKKHGRNLFGLHKTFHENKEAKGIGLFLTKKHVEAMGGIITAKSEVGLGTTFTIKF</sequence>
<protein>
    <recommendedName>
        <fullName evidence="2">histidine kinase</fullName>
        <ecNumber evidence="2">2.7.13.3</ecNumber>
    </recommendedName>
</protein>
<dbReference type="InterPro" id="IPR000014">
    <property type="entry name" value="PAS"/>
</dbReference>
<dbReference type="Gene3D" id="1.10.287.130">
    <property type="match status" value="1"/>
</dbReference>
<comment type="catalytic activity">
    <reaction evidence="1">
        <text>ATP + protein L-histidine = ADP + protein N-phospho-L-histidine.</text>
        <dbReference type="EC" id="2.7.13.3"/>
    </reaction>
</comment>
<dbReference type="Gene3D" id="3.30.450.20">
    <property type="entry name" value="PAS domain"/>
    <property type="match status" value="5"/>
</dbReference>
<dbReference type="PRINTS" id="PR00344">
    <property type="entry name" value="BCTRLSENSOR"/>
</dbReference>